<keyword evidence="12" id="KW-0539">Nucleus</keyword>
<dbReference type="SMART" id="SM00248">
    <property type="entry name" value="ANK"/>
    <property type="match status" value="1"/>
</dbReference>
<dbReference type="Gene3D" id="1.20.5.190">
    <property type="match status" value="1"/>
</dbReference>
<dbReference type="FunFam" id="1.20.5.190:FF:000003">
    <property type="entry name" value="Calmodulin-binding transcription activator 2"/>
    <property type="match status" value="1"/>
</dbReference>
<gene>
    <name evidence="16" type="ordered locus">AALP_Aa2g090200</name>
</gene>
<keyword evidence="17" id="KW-1185">Reference proteome</keyword>
<dbReference type="eggNOG" id="KOG0520">
    <property type="taxonomic scope" value="Eukaryota"/>
</dbReference>
<evidence type="ECO:0000313" key="17">
    <source>
        <dbReference type="Proteomes" id="UP000029120"/>
    </source>
</evidence>
<dbReference type="PROSITE" id="PS50096">
    <property type="entry name" value="IQ"/>
    <property type="match status" value="3"/>
</dbReference>
<keyword evidence="9" id="KW-0238">DNA-binding</keyword>
<dbReference type="GO" id="GO:0003690">
    <property type="term" value="F:double-stranded DNA binding"/>
    <property type="evidence" value="ECO:0007669"/>
    <property type="project" value="TreeGrafter"/>
</dbReference>
<dbReference type="PANTHER" id="PTHR23335">
    <property type="entry name" value="CALMODULIN-BINDING TRANSCRIPTION ACTIVATOR CAMTA"/>
    <property type="match status" value="1"/>
</dbReference>
<protein>
    <recommendedName>
        <fullName evidence="15">CG-1 domain-containing protein</fullName>
    </recommendedName>
</protein>
<dbReference type="InterPro" id="IPR002909">
    <property type="entry name" value="IPT_dom"/>
</dbReference>
<keyword evidence="10" id="KW-0010">Activator</keyword>
<dbReference type="SUPFAM" id="SSF52540">
    <property type="entry name" value="P-loop containing nucleoside triphosphate hydrolases"/>
    <property type="match status" value="1"/>
</dbReference>
<dbReference type="Pfam" id="PF01833">
    <property type="entry name" value="TIG"/>
    <property type="match status" value="1"/>
</dbReference>
<dbReference type="PROSITE" id="PS50088">
    <property type="entry name" value="ANK_REPEAT"/>
    <property type="match status" value="1"/>
</dbReference>
<dbReference type="InterPro" id="IPR000048">
    <property type="entry name" value="IQ_motif_EF-hand-BS"/>
</dbReference>
<dbReference type="SUPFAM" id="SSF48403">
    <property type="entry name" value="Ankyrin repeat"/>
    <property type="match status" value="1"/>
</dbReference>
<dbReference type="InterPro" id="IPR005559">
    <property type="entry name" value="CG-1_dom"/>
</dbReference>
<evidence type="ECO:0000256" key="13">
    <source>
        <dbReference type="PROSITE-ProRule" id="PRU00023"/>
    </source>
</evidence>
<dbReference type="SMART" id="SM01076">
    <property type="entry name" value="CG-1"/>
    <property type="match status" value="1"/>
</dbReference>
<keyword evidence="8 13" id="KW-0040">ANK repeat</keyword>
<dbReference type="SMART" id="SM00015">
    <property type="entry name" value="IQ"/>
    <property type="match status" value="3"/>
</dbReference>
<evidence type="ECO:0000256" key="1">
    <source>
        <dbReference type="ARBA" id="ARBA00004123"/>
    </source>
</evidence>
<dbReference type="InterPro" id="IPR014756">
    <property type="entry name" value="Ig_E-set"/>
</dbReference>
<keyword evidence="3" id="KW-0677">Repeat</keyword>
<dbReference type="InterPro" id="IPR002110">
    <property type="entry name" value="Ankyrin_rpt"/>
</dbReference>
<evidence type="ECO:0000256" key="7">
    <source>
        <dbReference type="ARBA" id="ARBA00023016"/>
    </source>
</evidence>
<dbReference type="Pfam" id="PF03859">
    <property type="entry name" value="CG-1"/>
    <property type="match status" value="1"/>
</dbReference>
<dbReference type="PANTHER" id="PTHR23335:SF1">
    <property type="entry name" value="CALMODULIN-BINDING TRANSCRIPTION ACTIVATOR, ISOFORM F"/>
    <property type="match status" value="1"/>
</dbReference>
<evidence type="ECO:0000256" key="6">
    <source>
        <dbReference type="ARBA" id="ARBA00023015"/>
    </source>
</evidence>
<feature type="domain" description="CG-1" evidence="15">
    <location>
        <begin position="7"/>
        <end position="133"/>
    </location>
</feature>
<dbReference type="InterPro" id="IPR013783">
    <property type="entry name" value="Ig-like_fold"/>
</dbReference>
<dbReference type="Proteomes" id="UP000029120">
    <property type="component" value="Chromosome 2"/>
</dbReference>
<evidence type="ECO:0000256" key="10">
    <source>
        <dbReference type="ARBA" id="ARBA00023159"/>
    </source>
</evidence>
<evidence type="ECO:0000256" key="12">
    <source>
        <dbReference type="ARBA" id="ARBA00023242"/>
    </source>
</evidence>
<reference evidence="17" key="1">
    <citation type="journal article" date="2015" name="Nat. Plants">
        <title>Genome expansion of Arabis alpina linked with retrotransposition and reduced symmetric DNA methylation.</title>
        <authorList>
            <person name="Willing E.M."/>
            <person name="Rawat V."/>
            <person name="Mandakova T."/>
            <person name="Maumus F."/>
            <person name="James G.V."/>
            <person name="Nordstroem K.J."/>
            <person name="Becker C."/>
            <person name="Warthmann N."/>
            <person name="Chica C."/>
            <person name="Szarzynska B."/>
            <person name="Zytnicki M."/>
            <person name="Albani M.C."/>
            <person name="Kiefer C."/>
            <person name="Bergonzi S."/>
            <person name="Castaings L."/>
            <person name="Mateos J.L."/>
            <person name="Berns M.C."/>
            <person name="Bujdoso N."/>
            <person name="Piofczyk T."/>
            <person name="de Lorenzo L."/>
            <person name="Barrero-Sicilia C."/>
            <person name="Mateos I."/>
            <person name="Piednoel M."/>
            <person name="Hagmann J."/>
            <person name="Chen-Min-Tao R."/>
            <person name="Iglesias-Fernandez R."/>
            <person name="Schuster S.C."/>
            <person name="Alonso-Blanco C."/>
            <person name="Roudier F."/>
            <person name="Carbonero P."/>
            <person name="Paz-Ares J."/>
            <person name="Davis S.J."/>
            <person name="Pecinka A."/>
            <person name="Quesneville H."/>
            <person name="Colot V."/>
            <person name="Lysak M.A."/>
            <person name="Weigel D."/>
            <person name="Coupland G."/>
            <person name="Schneeberger K."/>
        </authorList>
    </citation>
    <scope>NUCLEOTIDE SEQUENCE [LARGE SCALE GENOMIC DNA]</scope>
    <source>
        <strain evidence="17">cv. Pajares</strain>
    </source>
</reference>
<organism evidence="16 17">
    <name type="scientific">Arabis alpina</name>
    <name type="common">Alpine rock-cress</name>
    <dbReference type="NCBI Taxonomy" id="50452"/>
    <lineage>
        <taxon>Eukaryota</taxon>
        <taxon>Viridiplantae</taxon>
        <taxon>Streptophyta</taxon>
        <taxon>Embryophyta</taxon>
        <taxon>Tracheophyta</taxon>
        <taxon>Spermatophyta</taxon>
        <taxon>Magnoliopsida</taxon>
        <taxon>eudicotyledons</taxon>
        <taxon>Gunneridae</taxon>
        <taxon>Pentapetalae</taxon>
        <taxon>rosids</taxon>
        <taxon>malvids</taxon>
        <taxon>Brassicales</taxon>
        <taxon>Brassicaceae</taxon>
        <taxon>Arabideae</taxon>
        <taxon>Arabis</taxon>
    </lineage>
</organism>
<feature type="repeat" description="ANK" evidence="13">
    <location>
        <begin position="703"/>
        <end position="735"/>
    </location>
</feature>
<dbReference type="OrthoDB" id="407555at2759"/>
<name>A0A087HG81_ARAAL</name>
<keyword evidence="4" id="KW-0106">Calcium</keyword>
<dbReference type="FunFam" id="1.25.40.20:FF:000411">
    <property type="entry name" value="Calmodulin-binding transcription activator 4 isoform A"/>
    <property type="match status" value="1"/>
</dbReference>
<dbReference type="Pfam" id="PF12796">
    <property type="entry name" value="Ank_2"/>
    <property type="match status" value="1"/>
</dbReference>
<proteinExistence type="inferred from homology"/>
<evidence type="ECO:0000256" key="2">
    <source>
        <dbReference type="ARBA" id="ARBA00008267"/>
    </source>
</evidence>
<dbReference type="Gramene" id="KFK41133">
    <property type="protein sequence ID" value="KFK41133"/>
    <property type="gene ID" value="AALP_AA2G090200"/>
</dbReference>
<keyword evidence="6" id="KW-0805">Transcription regulation</keyword>
<keyword evidence="5" id="KW-0112">Calmodulin-binding</keyword>
<evidence type="ECO:0000259" key="15">
    <source>
        <dbReference type="PROSITE" id="PS51437"/>
    </source>
</evidence>
<dbReference type="PROSITE" id="PS51437">
    <property type="entry name" value="CG_1"/>
    <property type="match status" value="1"/>
</dbReference>
<dbReference type="AlphaFoldDB" id="A0A087HG81"/>
<comment type="similarity">
    <text evidence="2">Belongs to the CAMTA family.</text>
</comment>
<dbReference type="Gene3D" id="2.60.40.10">
    <property type="entry name" value="Immunoglobulins"/>
    <property type="match status" value="1"/>
</dbReference>
<keyword evidence="7" id="KW-0346">Stress response</keyword>
<evidence type="ECO:0000256" key="14">
    <source>
        <dbReference type="SAM" id="MobiDB-lite"/>
    </source>
</evidence>
<dbReference type="InterPro" id="IPR036770">
    <property type="entry name" value="Ankyrin_rpt-contain_sf"/>
</dbReference>
<dbReference type="GO" id="GO:0005634">
    <property type="term" value="C:nucleus"/>
    <property type="evidence" value="ECO:0007669"/>
    <property type="project" value="UniProtKB-SubCell"/>
</dbReference>
<sequence>MQSEYEISVLYQEAQTRWLKPPEVHFILQNHERYQLTHKAPQKPTSGSLFLFNKNELKFFRKDGHQWRRKKDGRAIAEAHERLKVGNAEALNCYYAHGEHDPHFQRRIYWMLDEEYKHIVLVHYRDVSEGQEGNQSSGHILQFSSDPATLFSSPSSIGTQNASYNHQFGDSTDIQQHSSSSPGLAEVNSDVMFMSSRVETPGGSGNSSEFEKLQALKNIEKLLSIEDDNVNTVVDPLYIQNESLDSLQYLDIDHVSQPATVYNRPESNKLERCYGGYVGAHYNADSVDPLYTQKESLDSLQFLEGAKDINHLTQPATVLQRPDNNKLERCYGGYVGAQYHSNNLMLVKNDSGGSNGGHGDQESESWKEVLEACEATIALHSEQGSTPSSAKGLLVGMQEDSNWSYNNQGDQSTQLLPQELGSFNIPACYSELGAPENNVEYCRMMDDEGKIGVPLEQEMRFTVAQKQKFTIQDISPEWGYANESTKVIIIGSFLCDPTESTWSCMFGSAQVPCEIIKEGVIRCEAPPCGPGKVNLCITAGDRLSCSQIRAFEYREKPGTSCPTCSIPQACDMSTSPEELKLLVKFVQTLLSDPLSDRKSNLEPGIDKLLKKLKADDDQWNHVIETIRDGTASSSRTVDWLLQELLKDKLDAWLSSRSQDEDQTSCSLSKKEQGIIHMIAGLGFEWALYPILSHGVSVDFRNIKGWSALHWAAKFGSEKMVAALIASGASAGAVTDPSAQDPVGKTAASIAASNGHKGLAGYLSEVALTNHLSLLTLEETENSKDFAQVEAERALNSISEQSPLGDEDQHSLKDTLAAVRNAAQAAARIQAAFRAHSFRKRQQREAAMAACLQEYGIYCADIEGISAMSKRAFGNVKNYHSAALSIQKKYRGYKGRKDFLALRQKVVKIQAHVRGYQIRKHYKVICWAVGILDKVVLRWRRKGVGLRGFRQDVETTEDSEDEDILKVFRKQKVDGAVNEAFSRVLSMANSPEARQQYKRVLKRYCQTKAELGKTETLGRVGDDDDDDDGLFDIADMEFDDLFSLPLP</sequence>
<dbReference type="Gene3D" id="1.25.40.20">
    <property type="entry name" value="Ankyrin repeat-containing domain"/>
    <property type="match status" value="1"/>
</dbReference>
<evidence type="ECO:0000256" key="9">
    <source>
        <dbReference type="ARBA" id="ARBA00023125"/>
    </source>
</evidence>
<comment type="subcellular location">
    <subcellularLocation>
        <location evidence="1">Nucleus</location>
    </subcellularLocation>
</comment>
<evidence type="ECO:0000256" key="11">
    <source>
        <dbReference type="ARBA" id="ARBA00023163"/>
    </source>
</evidence>
<dbReference type="EMBL" id="CM002870">
    <property type="protein sequence ID" value="KFK41133.1"/>
    <property type="molecule type" value="Genomic_DNA"/>
</dbReference>
<feature type="region of interest" description="Disordered" evidence="14">
    <location>
        <begin position="161"/>
        <end position="181"/>
    </location>
</feature>
<evidence type="ECO:0000256" key="5">
    <source>
        <dbReference type="ARBA" id="ARBA00022860"/>
    </source>
</evidence>
<accession>A0A087HG81</accession>
<dbReference type="GO" id="GO:0005516">
    <property type="term" value="F:calmodulin binding"/>
    <property type="evidence" value="ECO:0007669"/>
    <property type="project" value="UniProtKB-KW"/>
</dbReference>
<evidence type="ECO:0000256" key="8">
    <source>
        <dbReference type="ARBA" id="ARBA00023043"/>
    </source>
</evidence>
<dbReference type="InterPro" id="IPR027417">
    <property type="entry name" value="P-loop_NTPase"/>
</dbReference>
<evidence type="ECO:0000256" key="3">
    <source>
        <dbReference type="ARBA" id="ARBA00022737"/>
    </source>
</evidence>
<dbReference type="Pfam" id="PF00612">
    <property type="entry name" value="IQ"/>
    <property type="match status" value="2"/>
</dbReference>
<evidence type="ECO:0000313" key="16">
    <source>
        <dbReference type="EMBL" id="KFK41133.1"/>
    </source>
</evidence>
<dbReference type="SUPFAM" id="SSF81296">
    <property type="entry name" value="E set domains"/>
    <property type="match status" value="1"/>
</dbReference>
<dbReference type="CDD" id="cd00102">
    <property type="entry name" value="IPT"/>
    <property type="match status" value="1"/>
</dbReference>
<dbReference type="GO" id="GO:0006357">
    <property type="term" value="P:regulation of transcription by RNA polymerase II"/>
    <property type="evidence" value="ECO:0007669"/>
    <property type="project" value="TreeGrafter"/>
</dbReference>
<keyword evidence="11" id="KW-0804">Transcription</keyword>
<dbReference type="SMART" id="SM00429">
    <property type="entry name" value="IPT"/>
    <property type="match status" value="1"/>
</dbReference>
<evidence type="ECO:0000256" key="4">
    <source>
        <dbReference type="ARBA" id="ARBA00022837"/>
    </source>
</evidence>
<dbReference type="GO" id="GO:0003712">
    <property type="term" value="F:transcription coregulator activity"/>
    <property type="evidence" value="ECO:0007669"/>
    <property type="project" value="TreeGrafter"/>
</dbReference>
<dbReference type="PROSITE" id="PS50297">
    <property type="entry name" value="ANK_REP_REGION"/>
    <property type="match status" value="1"/>
</dbReference>